<keyword evidence="2" id="KW-1185">Reference proteome</keyword>
<dbReference type="AlphaFoldDB" id="A0A1L7SVB9"/>
<dbReference type="EMBL" id="FCQH01000002">
    <property type="protein sequence ID" value="CVK86407.1"/>
    <property type="molecule type" value="Genomic_DNA"/>
</dbReference>
<evidence type="ECO:0000313" key="1">
    <source>
        <dbReference type="EMBL" id="CVK86407.1"/>
    </source>
</evidence>
<name>A0A1L7SVB9_FUSMA</name>
<evidence type="ECO:0000313" key="2">
    <source>
        <dbReference type="Proteomes" id="UP000184255"/>
    </source>
</evidence>
<dbReference type="VEuPathDB" id="FungiDB:FMAN_06318"/>
<proteinExistence type="predicted"/>
<accession>A0A1L7SVB9</accession>
<sequence>MSENTQPFNEGNLFIIQNHSTYTDLHTQAATTENIRRHLQQKRRKGEARARGTPTPSWTNFTSVLLLPSRTQGNAPNKLSRLSQPANNSIDPFHSTIIGTDAGSHLSILPIIFGDIVKENFLGEAFAPRDVCTTRKVTRHDDALHQRLVQCVHDELLMYATLAYALSFRSWSAGQIIHTEDSEYFQLKAIQALQSYLRTPQNPINTSVLLSVYSLAITSGWRSMITKKRMLTDPSTPVKAFRGSGQVGHQIHLSALLQLIQDSAGWHNIDPYVLESIILGDKHASFATGVPPMLRPWWDPGPLPVQFSQEFSALTNGES</sequence>
<gene>
    <name evidence="1" type="ORF">FMAN_06318</name>
</gene>
<dbReference type="RefSeq" id="XP_041677932.1">
    <property type="nucleotide sequence ID" value="XM_041826917.1"/>
</dbReference>
<protein>
    <submittedName>
        <fullName evidence="1">Uncharacterized protein</fullName>
    </submittedName>
</protein>
<comment type="caution">
    <text evidence="1">The sequence shown here is derived from an EMBL/GenBank/DDBJ whole genome shotgun (WGS) entry which is preliminary data.</text>
</comment>
<organism evidence="1 2">
    <name type="scientific">Fusarium mangiferae</name>
    <name type="common">Mango malformation disease fungus</name>
    <dbReference type="NCBI Taxonomy" id="192010"/>
    <lineage>
        <taxon>Eukaryota</taxon>
        <taxon>Fungi</taxon>
        <taxon>Dikarya</taxon>
        <taxon>Ascomycota</taxon>
        <taxon>Pezizomycotina</taxon>
        <taxon>Sordariomycetes</taxon>
        <taxon>Hypocreomycetidae</taxon>
        <taxon>Hypocreales</taxon>
        <taxon>Nectriaceae</taxon>
        <taxon>Fusarium</taxon>
        <taxon>Fusarium fujikuroi species complex</taxon>
    </lineage>
</organism>
<dbReference type="GeneID" id="65085582"/>
<dbReference type="Proteomes" id="UP000184255">
    <property type="component" value="Unassembled WGS sequence"/>
</dbReference>
<reference evidence="2" key="1">
    <citation type="journal article" date="2016" name="Genome Biol. Evol.">
        <title>Comparative 'omics' of the Fusarium fujikuroi species complex highlights differences in genetic potential and metabolite synthesis.</title>
        <authorList>
            <person name="Niehaus E.-M."/>
            <person name="Muensterkoetter M."/>
            <person name="Proctor R.H."/>
            <person name="Brown D.W."/>
            <person name="Sharon A."/>
            <person name="Idan Y."/>
            <person name="Oren-Young L."/>
            <person name="Sieber C.M."/>
            <person name="Novak O."/>
            <person name="Pencik A."/>
            <person name="Tarkowska D."/>
            <person name="Hromadova K."/>
            <person name="Freeman S."/>
            <person name="Maymon M."/>
            <person name="Elazar M."/>
            <person name="Youssef S.A."/>
            <person name="El-Shabrawy E.S.M."/>
            <person name="Shalaby A.B.A."/>
            <person name="Houterman P."/>
            <person name="Brock N.L."/>
            <person name="Burkhardt I."/>
            <person name="Tsavkelova E.A."/>
            <person name="Dickschat J.S."/>
            <person name="Galuszka P."/>
            <person name="Gueldener U."/>
            <person name="Tudzynski B."/>
        </authorList>
    </citation>
    <scope>NUCLEOTIDE SEQUENCE [LARGE SCALE GENOMIC DNA]</scope>
    <source>
        <strain evidence="2">MRC7560</strain>
    </source>
</reference>